<keyword evidence="2" id="KW-1185">Reference proteome</keyword>
<evidence type="ECO:0000313" key="1">
    <source>
        <dbReference type="EMBL" id="GID79575.1"/>
    </source>
</evidence>
<reference evidence="1 2" key="1">
    <citation type="submission" date="2021-01" db="EMBL/GenBank/DDBJ databases">
        <title>Whole genome shotgun sequence of Actinoplanes deccanensis NBRC 13994.</title>
        <authorList>
            <person name="Komaki H."/>
            <person name="Tamura T."/>
        </authorList>
    </citation>
    <scope>NUCLEOTIDE SEQUENCE [LARGE SCALE GENOMIC DNA]</scope>
    <source>
        <strain evidence="1 2">NBRC 13994</strain>
    </source>
</reference>
<evidence type="ECO:0000313" key="2">
    <source>
        <dbReference type="Proteomes" id="UP000609879"/>
    </source>
</evidence>
<dbReference type="InterPro" id="IPR016024">
    <property type="entry name" value="ARM-type_fold"/>
</dbReference>
<dbReference type="InterPro" id="IPR011989">
    <property type="entry name" value="ARM-like"/>
</dbReference>
<comment type="caution">
    <text evidence="1">The sequence shown here is derived from an EMBL/GenBank/DDBJ whole genome shotgun (WGS) entry which is preliminary data.</text>
</comment>
<sequence>MVEWAALRHAYGSAEDVPGHLAALRSPDDDERREAFGELYASITHQGNRYSASAAAVPPLLGLVADPATPDRDLLLYLLGLIAVGSDEMWLPGGVDTALLSEDEARAYAAVGAGLPVLHRLAASGDAEVAASAAYLLSWYPGERTSLEILRDRDTPADVVAIGLLGLPEGVAVAEAALRDGRELMRWAGAIALAALSGRARGAQTVPSSSDRVARDELLRWAASDRPRDRTVPFLEGDLAGYALLSLPLIGVDPLEPALSRLRRVGAEPALTAVGVALRAAFPDGPVPDGTPYRHLGERQRLLIDALAGTPGCWLHDGAEFANVSLLVSGYGLPHGRERLAAYAGRTTEP</sequence>
<proteinExistence type="predicted"/>
<dbReference type="Gene3D" id="1.25.10.10">
    <property type="entry name" value="Leucine-rich Repeat Variant"/>
    <property type="match status" value="1"/>
</dbReference>
<dbReference type="Proteomes" id="UP000609879">
    <property type="component" value="Unassembled WGS sequence"/>
</dbReference>
<dbReference type="SUPFAM" id="SSF48371">
    <property type="entry name" value="ARM repeat"/>
    <property type="match status" value="1"/>
</dbReference>
<gene>
    <name evidence="1" type="ORF">Ade02nite_82160</name>
</gene>
<accession>A0ABQ3YIF4</accession>
<organism evidence="1 2">
    <name type="scientific">Paractinoplanes deccanensis</name>
    <dbReference type="NCBI Taxonomy" id="113561"/>
    <lineage>
        <taxon>Bacteria</taxon>
        <taxon>Bacillati</taxon>
        <taxon>Actinomycetota</taxon>
        <taxon>Actinomycetes</taxon>
        <taxon>Micromonosporales</taxon>
        <taxon>Micromonosporaceae</taxon>
        <taxon>Paractinoplanes</taxon>
    </lineage>
</organism>
<dbReference type="RefSeq" id="WP_203775918.1">
    <property type="nucleotide sequence ID" value="NZ_BAAABO010000064.1"/>
</dbReference>
<name>A0ABQ3YIF4_9ACTN</name>
<protein>
    <recommendedName>
        <fullName evidence="3">HEAT repeat domain-containing protein</fullName>
    </recommendedName>
</protein>
<evidence type="ECO:0008006" key="3">
    <source>
        <dbReference type="Google" id="ProtNLM"/>
    </source>
</evidence>
<dbReference type="EMBL" id="BOMI01000174">
    <property type="protein sequence ID" value="GID79575.1"/>
    <property type="molecule type" value="Genomic_DNA"/>
</dbReference>